<dbReference type="GO" id="GO:0098797">
    <property type="term" value="C:plasma membrane protein complex"/>
    <property type="evidence" value="ECO:0007669"/>
    <property type="project" value="TreeGrafter"/>
</dbReference>
<keyword evidence="11" id="KW-1185">Reference proteome</keyword>
<evidence type="ECO:0000259" key="9">
    <source>
        <dbReference type="Pfam" id="PF12704"/>
    </source>
</evidence>
<feature type="transmembrane region" description="Helical" evidence="7">
    <location>
        <begin position="310"/>
        <end position="342"/>
    </location>
</feature>
<keyword evidence="5 7" id="KW-1133">Transmembrane helix</keyword>
<comment type="subcellular location">
    <subcellularLocation>
        <location evidence="1">Cell membrane</location>
        <topology evidence="1">Multi-pass membrane protein</topology>
    </subcellularLocation>
</comment>
<dbReference type="InterPro" id="IPR051447">
    <property type="entry name" value="Lipoprotein-release_system"/>
</dbReference>
<proteinExistence type="inferred from homology"/>
<evidence type="ECO:0000313" key="11">
    <source>
        <dbReference type="Proteomes" id="UP000516305"/>
    </source>
</evidence>
<reference evidence="10 11" key="1">
    <citation type="submission" date="2020-08" db="EMBL/GenBank/DDBJ databases">
        <title>Croceimicrobium hydrocarbonivorans gen. nov., sp. nov., a novel marine bacterium isolated from a bacterial consortium that degrades polyethylene terephthalate.</title>
        <authorList>
            <person name="Liu R."/>
        </authorList>
    </citation>
    <scope>NUCLEOTIDE SEQUENCE [LARGE SCALE GENOMIC DNA]</scope>
    <source>
        <strain evidence="10 11">A20-9</strain>
    </source>
</reference>
<dbReference type="InterPro" id="IPR025857">
    <property type="entry name" value="MacB_PCD"/>
</dbReference>
<evidence type="ECO:0000259" key="8">
    <source>
        <dbReference type="Pfam" id="PF02687"/>
    </source>
</evidence>
<dbReference type="EMBL" id="CP060139">
    <property type="protein sequence ID" value="QNR25919.1"/>
    <property type="molecule type" value="Genomic_DNA"/>
</dbReference>
<evidence type="ECO:0000313" key="10">
    <source>
        <dbReference type="EMBL" id="QNR25919.1"/>
    </source>
</evidence>
<dbReference type="GO" id="GO:0044874">
    <property type="term" value="P:lipoprotein localization to outer membrane"/>
    <property type="evidence" value="ECO:0007669"/>
    <property type="project" value="TreeGrafter"/>
</dbReference>
<feature type="domain" description="ABC3 transporter permease C-terminal" evidence="8">
    <location>
        <begin position="269"/>
        <end position="400"/>
    </location>
</feature>
<organism evidence="10 11">
    <name type="scientific">Croceimicrobium hydrocarbonivorans</name>
    <dbReference type="NCBI Taxonomy" id="2761580"/>
    <lineage>
        <taxon>Bacteria</taxon>
        <taxon>Pseudomonadati</taxon>
        <taxon>Bacteroidota</taxon>
        <taxon>Flavobacteriia</taxon>
        <taxon>Flavobacteriales</taxon>
        <taxon>Owenweeksiaceae</taxon>
        <taxon>Croceimicrobium</taxon>
    </lineage>
</organism>
<evidence type="ECO:0000256" key="7">
    <source>
        <dbReference type="SAM" id="Phobius"/>
    </source>
</evidence>
<dbReference type="PANTHER" id="PTHR30489:SF0">
    <property type="entry name" value="LIPOPROTEIN-RELEASING SYSTEM TRANSMEMBRANE PROTEIN LOLE"/>
    <property type="match status" value="1"/>
</dbReference>
<dbReference type="KEGG" id="chyd:H4K34_08760"/>
<feature type="transmembrane region" description="Helical" evidence="7">
    <location>
        <begin position="372"/>
        <end position="396"/>
    </location>
</feature>
<dbReference type="Proteomes" id="UP000516305">
    <property type="component" value="Chromosome"/>
</dbReference>
<dbReference type="RefSeq" id="WP_210760445.1">
    <property type="nucleotide sequence ID" value="NZ_CP060139.1"/>
</dbReference>
<keyword evidence="4 7" id="KW-0812">Transmembrane</keyword>
<name>A0A7H0VJM1_9FLAO</name>
<sequence length="406" mass="45000">MLFKIAWRNIWRNKRRSLITLASVAFALFFAIVMRSMQLGTYDKAYSSVINATTGFMQWQANGYWDKQTLERSFIPDSMAREKMLSDPGLEALLPRLESFALLASDQSETKPGFLKGVDAEMESQYFNLNEKLLRGALPQKGELGVCLASKLAESLKLDVGDTLIIVGQGYHGISANGKYPVLGVADLKNPVANKSTVYLDLAELQYLTGAYNRVSAEVLVPKDPEDLEALQSRLISDIDTASTTLLTWRQMLPELIEAMEADSAGGLAILFILYLVIGFGVFGTILMLTAERKPEFGILLSIGMNRGRLALSTFMETTFLNLLGIITGSLLALPIALYYHYNPIELSGDMDAMMEDYGMEPLLPFSIDPDIWFTHGGIVLCISVLVSLYAIASIYRLNPVKAMRR</sequence>
<gene>
    <name evidence="10" type="ORF">H4K34_08760</name>
</gene>
<evidence type="ECO:0000256" key="2">
    <source>
        <dbReference type="ARBA" id="ARBA00005236"/>
    </source>
</evidence>
<comment type="similarity">
    <text evidence="2">Belongs to the ABC-4 integral membrane protein family. LolC/E subfamily.</text>
</comment>
<dbReference type="Pfam" id="PF02687">
    <property type="entry name" value="FtsX"/>
    <property type="match status" value="1"/>
</dbReference>
<keyword evidence="6 7" id="KW-0472">Membrane</keyword>
<feature type="domain" description="MacB-like periplasmic core" evidence="9">
    <location>
        <begin position="17"/>
        <end position="235"/>
    </location>
</feature>
<accession>A0A7H0VJM1</accession>
<evidence type="ECO:0000256" key="5">
    <source>
        <dbReference type="ARBA" id="ARBA00022989"/>
    </source>
</evidence>
<dbReference type="PANTHER" id="PTHR30489">
    <property type="entry name" value="LIPOPROTEIN-RELEASING SYSTEM TRANSMEMBRANE PROTEIN LOLE"/>
    <property type="match status" value="1"/>
</dbReference>
<dbReference type="InterPro" id="IPR003838">
    <property type="entry name" value="ABC3_permease_C"/>
</dbReference>
<keyword evidence="3" id="KW-1003">Cell membrane</keyword>
<evidence type="ECO:0000256" key="1">
    <source>
        <dbReference type="ARBA" id="ARBA00004651"/>
    </source>
</evidence>
<dbReference type="Pfam" id="PF12704">
    <property type="entry name" value="MacB_PCD"/>
    <property type="match status" value="1"/>
</dbReference>
<evidence type="ECO:0000256" key="6">
    <source>
        <dbReference type="ARBA" id="ARBA00023136"/>
    </source>
</evidence>
<evidence type="ECO:0000256" key="4">
    <source>
        <dbReference type="ARBA" id="ARBA00022692"/>
    </source>
</evidence>
<evidence type="ECO:0000256" key="3">
    <source>
        <dbReference type="ARBA" id="ARBA00022475"/>
    </source>
</evidence>
<feature type="transmembrane region" description="Helical" evidence="7">
    <location>
        <begin position="268"/>
        <end position="289"/>
    </location>
</feature>
<protein>
    <submittedName>
        <fullName evidence="10">ABC transporter permease</fullName>
    </submittedName>
</protein>
<dbReference type="AlphaFoldDB" id="A0A7H0VJM1"/>